<name>A0AAE3EEN1_9FIRM</name>
<dbReference type="Proteomes" id="UP001198182">
    <property type="component" value="Unassembled WGS sequence"/>
</dbReference>
<comment type="caution">
    <text evidence="4">The sequence shown here is derived from an EMBL/GenBank/DDBJ whole genome shotgun (WGS) entry which is preliminary data.</text>
</comment>
<gene>
    <name evidence="4" type="ORF">LKD81_17315</name>
</gene>
<dbReference type="PANTHER" id="PTHR43208:SF1">
    <property type="entry name" value="ABC TRANSPORTER SUBSTRATE-BINDING PROTEIN"/>
    <property type="match status" value="1"/>
</dbReference>
<dbReference type="GO" id="GO:0005886">
    <property type="term" value="C:plasma membrane"/>
    <property type="evidence" value="ECO:0007669"/>
    <property type="project" value="InterPro"/>
</dbReference>
<dbReference type="Pfam" id="PF02608">
    <property type="entry name" value="Bmp"/>
    <property type="match status" value="1"/>
</dbReference>
<reference evidence="4" key="1">
    <citation type="submission" date="2021-10" db="EMBL/GenBank/DDBJ databases">
        <title>Anaerobic single-cell dispensing facilitates the cultivation of human gut bacteria.</title>
        <authorList>
            <person name="Afrizal A."/>
        </authorList>
    </citation>
    <scope>NUCLEOTIDE SEQUENCE</scope>
    <source>
        <strain evidence="4">CLA-AA-H215</strain>
    </source>
</reference>
<evidence type="ECO:0000313" key="5">
    <source>
        <dbReference type="Proteomes" id="UP001198182"/>
    </source>
</evidence>
<dbReference type="InterPro" id="IPR003760">
    <property type="entry name" value="PnrA-like"/>
</dbReference>
<dbReference type="CDD" id="cd19963">
    <property type="entry name" value="PBP1_BMP-like"/>
    <property type="match status" value="1"/>
</dbReference>
<organism evidence="4 5">
    <name type="scientific">Hominifimenecus microfluidus</name>
    <dbReference type="NCBI Taxonomy" id="2885348"/>
    <lineage>
        <taxon>Bacteria</taxon>
        <taxon>Bacillati</taxon>
        <taxon>Bacillota</taxon>
        <taxon>Clostridia</taxon>
        <taxon>Lachnospirales</taxon>
        <taxon>Lachnospiraceae</taxon>
        <taxon>Hominifimenecus</taxon>
    </lineage>
</organism>
<dbReference type="Gene3D" id="3.40.50.2300">
    <property type="match status" value="2"/>
</dbReference>
<dbReference type="RefSeq" id="WP_308455113.1">
    <property type="nucleotide sequence ID" value="NZ_JAJEQR010000092.1"/>
</dbReference>
<dbReference type="EMBL" id="JAJEQR010000092">
    <property type="protein sequence ID" value="MCC2232726.1"/>
    <property type="molecule type" value="Genomic_DNA"/>
</dbReference>
<proteinExistence type="predicted"/>
<sequence length="408" mass="42781">MKKVASLLLCGAMALSLTACGGGSSETTAAAGETTVAGETTTAAASDTTTAADADTTAAAAEATGNGVAKEDLKVGFVHVSDPSDMGYTYNHDRGTNDMAERLGLSSDQIINKYNTPESAECETALRELAEEGCQIIFATSFGFEDYVIKVAADYPDIQFCHATGYKAATCGLSNVHNYFGEIYQARYLSGIAAGLKTETNKLGYVAAVPYAEVISGYDAFYLGAKSVNPDVEMVVMYTGSWNDPVKEEQTAQALIAQGCDVIGQHCDSTAPATAAEKAGVFHVGYNSDMRDAAPNASLTSAVWDWSQYLTYAVECVMNGEAIDVDWSKGLADGVCDISPLNEAIIADGTQEAIDAARAKIVSGDWDVFTGPLVDVDGNTVVAEGETFHEPASAPSITWVLQGITVVE</sequence>
<dbReference type="InterPro" id="IPR052910">
    <property type="entry name" value="ABC-Purine-Binding"/>
</dbReference>
<evidence type="ECO:0000256" key="2">
    <source>
        <dbReference type="SAM" id="SignalP"/>
    </source>
</evidence>
<accession>A0AAE3EEN1</accession>
<evidence type="ECO:0000256" key="1">
    <source>
        <dbReference type="ARBA" id="ARBA00022729"/>
    </source>
</evidence>
<evidence type="ECO:0000313" key="4">
    <source>
        <dbReference type="EMBL" id="MCC2232726.1"/>
    </source>
</evidence>
<protein>
    <submittedName>
        <fullName evidence="4">BMP family ABC transporter substrate-binding protein</fullName>
    </submittedName>
</protein>
<dbReference type="AlphaFoldDB" id="A0AAE3EEN1"/>
<keyword evidence="5" id="KW-1185">Reference proteome</keyword>
<evidence type="ECO:0000259" key="3">
    <source>
        <dbReference type="Pfam" id="PF02608"/>
    </source>
</evidence>
<keyword evidence="1 2" id="KW-0732">Signal</keyword>
<feature type="domain" description="ABC transporter substrate-binding protein PnrA-like" evidence="3">
    <location>
        <begin position="74"/>
        <end position="362"/>
    </location>
</feature>
<dbReference type="PROSITE" id="PS51257">
    <property type="entry name" value="PROKAR_LIPOPROTEIN"/>
    <property type="match status" value="1"/>
</dbReference>
<feature type="signal peptide" evidence="2">
    <location>
        <begin position="1"/>
        <end position="21"/>
    </location>
</feature>
<dbReference type="PANTHER" id="PTHR43208">
    <property type="entry name" value="ABC TRANSPORTER SUBSTRATE-BINDING PROTEIN"/>
    <property type="match status" value="1"/>
</dbReference>
<feature type="chain" id="PRO_5042221511" evidence="2">
    <location>
        <begin position="22"/>
        <end position="408"/>
    </location>
</feature>